<evidence type="ECO:0000256" key="7">
    <source>
        <dbReference type="SAM" id="MobiDB-lite"/>
    </source>
</evidence>
<evidence type="ECO:0000259" key="13">
    <source>
        <dbReference type="PROSITE" id="PS51082"/>
    </source>
</evidence>
<feature type="compositionally biased region" description="Acidic residues" evidence="7">
    <location>
        <begin position="967"/>
        <end position="987"/>
    </location>
</feature>
<dbReference type="InterPro" id="IPR001452">
    <property type="entry name" value="SH3_domain"/>
</dbReference>
<sequence length="1956" mass="213425">MSQWGQPGFQYPMSTGYPGQQFQPGQNPQFQQQPSFQPGGIASGGFQPGGIAPQPTGFPGARPQQPYQQPQQTGYLSPGPSRLGVLQAQPTGFPGESSFAQQARPQPPPVPPIPSQFQQQPQLYQQPGFANPQRFGGPSPSGFGGNPGLVPQPTGFAGRTPAPLIPQVTGFVDPRLQMMSSSFLPANISAPYGAGGIPQLAAPPQQQLGGLSLQQSFQQHNQARGIGSAPKIPWTLSKAEKKQYDQIFRSWDAQGTGFISGQTALEVFGQSGIEKNELARIWTLADADNRGKLNLAEFHVAMGLIYRKLNGNDIPDELPSELIPPSSRDLDTSVNFLKDILKNDTRARSPLGLDTPVSRLKERSFNSTSAPGAGGRQDATVYKHTDAEPPGGFYQPRSRHIDRSTVRSRNEDNSPAADMSDIKRQLANTQKMLDASAVADAGDDELDREMGDLRYRIKRLQEDLDYVSRGPRSASKEEERRRLERELLQLMHERVPELERKIEDRQARKERENREYARERDRRNERSGRFDDTDGGHSPSLGYRDDDRDRPYSRSASRYDKDDRDYDRDRSYRDRHDDRDVSTTTRTPPPPPAAPVNNISQPPPPPPATSRSPAPGLKHMTPEERKAFLQVQAKKRLEERMQALGLSMPSSTVSSTLGVSVEDRLAQERKEAEEKAKEAERQAEERERLRRERLESEKALREGKATPQPTPAAPTPTTTAPPPAPAPKIASPAQKPRAPAPPPPRKGFALRPSATLSSLPSPAPAPAPAPVIPTPAPVAPALPPVPAVPKEDPEDADFKAREAALRQKREDHAALLRKLEEEEEEARRADELYLARRKQFLASKSAVSPIMPATPTSPVPPPPPAFVPAPPPPAPPAEPKSGPDEVAPTITTPPPPPPPAPPVNKSSTNPFSRMMKEGGSTVSTPAASNGSSNPFFLNNPAPAPTTPAPPKSPGPSSKSTYNTAGGDSEDDWDNLMENEENDSSDEELGSRDTRMGLAQQLFGNLLPSRPQSAGPEKSRSPAPLLPASAPPAPPPPPAPTAPPPPSAPSAPPPPSVNVAPPAPTGNHSALLNAIQGGAKLRKAVTHDRSAAATSGKVIGDVAPPAHINAAPRPASPPAAIAPAAFVLPSPQESTAEAPQMSRGSTSGHSKKESVDWYTGLAADQGAVHHLPTTIEEDEEPAEEISVMPEIQASEATIDMMDDIDRSTEFRVWSLYPYEGQRPDDLSFLENLIITAHPSKTGGAWWYGTIVKDGKSGFFPQTYVQKVEPVKANALYSYAGEGADELPFAEGDELSIIDRGEEDWWKAERDGIVFIVPAAYLEIVEAAGSPPLLRVNPHEKPSTNIDSAERPDISGAAAVSGSPDEDDHVDRSSDEGEDYYSMDESDDESEGSEDGTIEDEHARELERQRVLEAAGLIVDTSSSVTAPPNPPVQKRRHPPVTPQRVSIAPVASKILPPLPTVDLTDTELDSTSHLDDAFDRYEVFKKTNGSFSNRMSVSSFDTSPSSPPRSPAVSLAPSLTHRDWESRTSQFLSFLGRHTNRSSTPEQEKKTLVISGPIVNTPAGGETGDESPSFGTSWASLVDKSALEGIPKMERRRQEAIFELISTEADYVRDLQLIVELFYSRLMGTLGEKATTVIFANIEDILLTNTTFLSVLEERQKDCRLYIDHIGDVLETHIPNMHLYLSYCLNQHNAAKVLHSMRDSNADLATQLQRLRDDPSARNLDLSHYLLVPMQRLTRYPLLIRQILQYTDHSSTTNTSIHTVTNGQPPGVSIQLPGDDEERKNISTALKAAQKILEHVNETIREQEGRERLGEISKDLWIGQGHLDLTAPTRHLGPRKLVKEGIISKAKSGRKLRLFLCSDILVLTHEGGKGLYRVPIPLNEVQIKGSRNEREDSLLRLHLTYPRGGDTIVLRAISTKEALSWKDAIERASRRAKDGERRAVKALRASSKTDLQL</sequence>
<feature type="compositionally biased region" description="Acidic residues" evidence="7">
    <location>
        <begin position="1374"/>
        <end position="1396"/>
    </location>
</feature>
<dbReference type="GO" id="GO:0005509">
    <property type="term" value="F:calcium ion binding"/>
    <property type="evidence" value="ECO:0007669"/>
    <property type="project" value="InterPro"/>
</dbReference>
<evidence type="ECO:0000259" key="8">
    <source>
        <dbReference type="PROSITE" id="PS50002"/>
    </source>
</evidence>
<dbReference type="SMART" id="SM00027">
    <property type="entry name" value="EH"/>
    <property type="match status" value="1"/>
</dbReference>
<evidence type="ECO:0000256" key="6">
    <source>
        <dbReference type="PROSITE-ProRule" id="PRU00192"/>
    </source>
</evidence>
<feature type="compositionally biased region" description="Basic and acidic residues" evidence="7">
    <location>
        <begin position="543"/>
        <end position="581"/>
    </location>
</feature>
<comment type="caution">
    <text evidence="14">The sequence shown here is derived from an EMBL/GenBank/DDBJ whole genome shotgun (WGS) entry which is preliminary data.</text>
</comment>
<dbReference type="GO" id="GO:0035025">
    <property type="term" value="P:positive regulation of Rho protein signal transduction"/>
    <property type="evidence" value="ECO:0007669"/>
    <property type="project" value="TreeGrafter"/>
</dbReference>
<feature type="region of interest" description="Disordered" evidence="7">
    <location>
        <begin position="1130"/>
        <end position="1151"/>
    </location>
</feature>
<feature type="compositionally biased region" description="Polar residues" evidence="7">
    <location>
        <begin position="920"/>
        <end position="932"/>
    </location>
</feature>
<dbReference type="PROSITE" id="PS50031">
    <property type="entry name" value="EH"/>
    <property type="match status" value="1"/>
</dbReference>
<feature type="compositionally biased region" description="Low complexity" evidence="7">
    <location>
        <begin position="115"/>
        <end position="127"/>
    </location>
</feature>
<dbReference type="PROSITE" id="PS51082">
    <property type="entry name" value="WH2"/>
    <property type="match status" value="1"/>
</dbReference>
<evidence type="ECO:0000256" key="4">
    <source>
        <dbReference type="ARBA" id="ARBA00022443"/>
    </source>
</evidence>
<evidence type="ECO:0000313" key="14">
    <source>
        <dbReference type="EMBL" id="KAG1799282.1"/>
    </source>
</evidence>
<organism evidence="14 15">
    <name type="scientific">Suillus plorans</name>
    <dbReference type="NCBI Taxonomy" id="116603"/>
    <lineage>
        <taxon>Eukaryota</taxon>
        <taxon>Fungi</taxon>
        <taxon>Dikarya</taxon>
        <taxon>Basidiomycota</taxon>
        <taxon>Agaricomycotina</taxon>
        <taxon>Agaricomycetes</taxon>
        <taxon>Agaricomycetidae</taxon>
        <taxon>Boletales</taxon>
        <taxon>Suillineae</taxon>
        <taxon>Suillaceae</taxon>
        <taxon>Suillus</taxon>
    </lineage>
</organism>
<dbReference type="SMART" id="SM00326">
    <property type="entry name" value="SH3"/>
    <property type="match status" value="2"/>
</dbReference>
<feature type="region of interest" description="Disordered" evidence="7">
    <location>
        <begin position="1491"/>
        <end position="1516"/>
    </location>
</feature>
<name>A0A9P7DNS1_9AGAM</name>
<feature type="compositionally biased region" description="Polar residues" evidence="7">
    <location>
        <begin position="1130"/>
        <end position="1147"/>
    </location>
</feature>
<dbReference type="RefSeq" id="XP_041163681.1">
    <property type="nucleotide sequence ID" value="XM_041296105.1"/>
</dbReference>
<dbReference type="GO" id="GO:0005737">
    <property type="term" value="C:cytoplasm"/>
    <property type="evidence" value="ECO:0007669"/>
    <property type="project" value="UniProtKB-SubCell"/>
</dbReference>
<feature type="region of interest" description="Disordered" evidence="7">
    <location>
        <begin position="505"/>
        <end position="809"/>
    </location>
</feature>
<feature type="compositionally biased region" description="Pro residues" evidence="7">
    <location>
        <begin position="855"/>
        <end position="878"/>
    </location>
</feature>
<dbReference type="InterPro" id="IPR001331">
    <property type="entry name" value="GDS_CDC24_CS"/>
</dbReference>
<protein>
    <recommendedName>
        <fullName evidence="2">Actin cytoskeleton-regulatory complex protein PAN1</fullName>
    </recommendedName>
    <alternativeName>
        <fullName evidence="3">Actin cytoskeleton-regulatory complex protein pan1</fullName>
    </alternativeName>
</protein>
<feature type="compositionally biased region" description="Pro residues" evidence="7">
    <location>
        <begin position="941"/>
        <end position="953"/>
    </location>
</feature>
<feature type="compositionally biased region" description="Pro residues" evidence="7">
    <location>
        <begin position="105"/>
        <end position="114"/>
    </location>
</feature>
<evidence type="ECO:0000256" key="3">
    <source>
        <dbReference type="ARBA" id="ARBA00020728"/>
    </source>
</evidence>
<evidence type="ECO:0000256" key="2">
    <source>
        <dbReference type="ARBA" id="ARBA00015110"/>
    </source>
</evidence>
<evidence type="ECO:0000256" key="5">
    <source>
        <dbReference type="ARBA" id="ARBA00022490"/>
    </source>
</evidence>
<dbReference type="CDD" id="cd21762">
    <property type="entry name" value="WH2"/>
    <property type="match status" value="1"/>
</dbReference>
<dbReference type="Pfam" id="PF02205">
    <property type="entry name" value="WH2"/>
    <property type="match status" value="1"/>
</dbReference>
<dbReference type="PROSITE" id="PS50222">
    <property type="entry name" value="EF_HAND_2"/>
    <property type="match status" value="1"/>
</dbReference>
<dbReference type="InterPro" id="IPR001849">
    <property type="entry name" value="PH_domain"/>
</dbReference>
<dbReference type="CDD" id="cd00052">
    <property type="entry name" value="EH"/>
    <property type="match status" value="1"/>
</dbReference>
<evidence type="ECO:0000259" key="9">
    <source>
        <dbReference type="PROSITE" id="PS50003"/>
    </source>
</evidence>
<dbReference type="InterPro" id="IPR000219">
    <property type="entry name" value="DH_dom"/>
</dbReference>
<feature type="region of interest" description="Disordered" evidence="7">
    <location>
        <begin position="1"/>
        <end position="148"/>
    </location>
</feature>
<dbReference type="Gene3D" id="2.30.29.30">
    <property type="entry name" value="Pleckstrin-homology domain (PH domain)/Phosphotyrosine-binding domain (PTB)"/>
    <property type="match status" value="1"/>
</dbReference>
<gene>
    <name evidence="14" type="ORF">HD556DRAFT_118302</name>
</gene>
<accession>A0A9P7DNS1</accession>
<feature type="domain" description="PH" evidence="9">
    <location>
        <begin position="1839"/>
        <end position="1933"/>
    </location>
</feature>
<evidence type="ECO:0000259" key="11">
    <source>
        <dbReference type="PROSITE" id="PS50031"/>
    </source>
</evidence>
<dbReference type="SUPFAM" id="SSF50729">
    <property type="entry name" value="PH domain-like"/>
    <property type="match status" value="1"/>
</dbReference>
<dbReference type="PROSITE" id="PS50002">
    <property type="entry name" value="SH3"/>
    <property type="match status" value="1"/>
</dbReference>
<feature type="region of interest" description="Disordered" evidence="7">
    <location>
        <begin position="347"/>
        <end position="420"/>
    </location>
</feature>
<feature type="domain" description="EF-hand" evidence="12">
    <location>
        <begin position="273"/>
        <end position="308"/>
    </location>
</feature>
<feature type="compositionally biased region" description="Pro residues" evidence="7">
    <location>
        <begin position="761"/>
        <end position="787"/>
    </location>
</feature>
<evidence type="ECO:0000259" key="12">
    <source>
        <dbReference type="PROSITE" id="PS50222"/>
    </source>
</evidence>
<feature type="region of interest" description="Disordered" evidence="7">
    <location>
        <begin position="1415"/>
        <end position="1441"/>
    </location>
</feature>
<dbReference type="OrthoDB" id="1716625at2759"/>
<dbReference type="GO" id="GO:0005085">
    <property type="term" value="F:guanyl-nucleotide exchange factor activity"/>
    <property type="evidence" value="ECO:0007669"/>
    <property type="project" value="InterPro"/>
</dbReference>
<dbReference type="CDD" id="cd00160">
    <property type="entry name" value="RhoGEF"/>
    <property type="match status" value="1"/>
</dbReference>
<dbReference type="InterPro" id="IPR035899">
    <property type="entry name" value="DBL_dom_sf"/>
</dbReference>
<feature type="compositionally biased region" description="Pro residues" evidence="7">
    <location>
        <begin position="891"/>
        <end position="902"/>
    </location>
</feature>
<dbReference type="PANTHER" id="PTHR46006">
    <property type="entry name" value="RHO GUANINE NUCLEOTIDE EXCHANGE FACTOR AT 64C, ISOFORM A"/>
    <property type="match status" value="1"/>
</dbReference>
<feature type="compositionally biased region" description="Pro residues" evidence="7">
    <location>
        <begin position="1028"/>
        <end position="1063"/>
    </location>
</feature>
<feature type="compositionally biased region" description="Basic and acidic residues" evidence="7">
    <location>
        <begin position="796"/>
        <end position="809"/>
    </location>
</feature>
<dbReference type="Gene3D" id="2.30.30.40">
    <property type="entry name" value="SH3 Domains"/>
    <property type="match status" value="2"/>
</dbReference>
<feature type="domain" description="WH2" evidence="13">
    <location>
        <begin position="1066"/>
        <end position="1083"/>
    </location>
</feature>
<dbReference type="InterPro" id="IPR051480">
    <property type="entry name" value="Endocytic_GEF_Adapter"/>
</dbReference>
<feature type="compositionally biased region" description="Low complexity" evidence="7">
    <location>
        <begin position="650"/>
        <end position="660"/>
    </location>
</feature>
<feature type="compositionally biased region" description="Low complexity" evidence="7">
    <location>
        <begin position="16"/>
        <end position="40"/>
    </location>
</feature>
<dbReference type="PRINTS" id="PR01217">
    <property type="entry name" value="PRICHEXTENSN"/>
</dbReference>
<dbReference type="InterPro" id="IPR002048">
    <property type="entry name" value="EF_hand_dom"/>
</dbReference>
<dbReference type="PROSITE" id="PS50010">
    <property type="entry name" value="DH_2"/>
    <property type="match status" value="1"/>
</dbReference>
<evidence type="ECO:0000313" key="15">
    <source>
        <dbReference type="Proteomes" id="UP000719766"/>
    </source>
</evidence>
<dbReference type="Pfam" id="PF00621">
    <property type="entry name" value="RhoGEF"/>
    <property type="match status" value="1"/>
</dbReference>
<feature type="region of interest" description="Disordered" evidence="7">
    <location>
        <begin position="845"/>
        <end position="1070"/>
    </location>
</feature>
<feature type="compositionally biased region" description="Low complexity" evidence="7">
    <location>
        <begin position="63"/>
        <end position="72"/>
    </location>
</feature>
<dbReference type="SUPFAM" id="SSF50044">
    <property type="entry name" value="SH3-domain"/>
    <property type="match status" value="2"/>
</dbReference>
<dbReference type="InterPro" id="IPR003124">
    <property type="entry name" value="WH2_dom"/>
</dbReference>
<proteinExistence type="predicted"/>
<feature type="domain" description="DH" evidence="10">
    <location>
        <begin position="1595"/>
        <end position="1802"/>
    </location>
</feature>
<dbReference type="PROSITE" id="PS50003">
    <property type="entry name" value="PH_DOMAIN"/>
    <property type="match status" value="1"/>
</dbReference>
<dbReference type="Pfam" id="PF00018">
    <property type="entry name" value="SH3_1"/>
    <property type="match status" value="1"/>
</dbReference>
<comment type="subcellular location">
    <subcellularLocation>
        <location evidence="1">Cytoplasm</location>
    </subcellularLocation>
</comment>
<dbReference type="InterPro" id="IPR000261">
    <property type="entry name" value="EH_dom"/>
</dbReference>
<dbReference type="SUPFAM" id="SSF48065">
    <property type="entry name" value="DBL homology domain (DH-domain)"/>
    <property type="match status" value="1"/>
</dbReference>
<dbReference type="GO" id="GO:0035556">
    <property type="term" value="P:intracellular signal transduction"/>
    <property type="evidence" value="ECO:0007669"/>
    <property type="project" value="InterPro"/>
</dbReference>
<dbReference type="GeneID" id="64589869"/>
<feature type="region of interest" description="Disordered" evidence="7">
    <location>
        <begin position="1330"/>
        <end position="1396"/>
    </location>
</feature>
<feature type="domain" description="EH" evidence="11">
    <location>
        <begin position="240"/>
        <end position="329"/>
    </location>
</feature>
<dbReference type="Pfam" id="PF14604">
    <property type="entry name" value="SH3_9"/>
    <property type="match status" value="1"/>
</dbReference>
<feature type="compositionally biased region" description="Basic and acidic residues" evidence="7">
    <location>
        <begin position="399"/>
        <end position="412"/>
    </location>
</feature>
<feature type="compositionally biased region" description="Basic and acidic residues" evidence="7">
    <location>
        <begin position="661"/>
        <end position="704"/>
    </location>
</feature>
<dbReference type="InterPro" id="IPR011993">
    <property type="entry name" value="PH-like_dom_sf"/>
</dbReference>
<dbReference type="EMBL" id="JABBWE010000011">
    <property type="protein sequence ID" value="KAG1799282.1"/>
    <property type="molecule type" value="Genomic_DNA"/>
</dbReference>
<dbReference type="Pfam" id="PF12763">
    <property type="entry name" value="EH"/>
    <property type="match status" value="1"/>
</dbReference>
<feature type="compositionally biased region" description="Basic and acidic residues" evidence="7">
    <location>
        <begin position="1335"/>
        <end position="1351"/>
    </location>
</feature>
<keyword evidence="4 6" id="KW-0728">SH3 domain</keyword>
<reference evidence="14" key="1">
    <citation type="journal article" date="2020" name="New Phytol.">
        <title>Comparative genomics reveals dynamic genome evolution in host specialist ectomycorrhizal fungi.</title>
        <authorList>
            <person name="Lofgren L.A."/>
            <person name="Nguyen N.H."/>
            <person name="Vilgalys R."/>
            <person name="Ruytinx J."/>
            <person name="Liao H.L."/>
            <person name="Branco S."/>
            <person name="Kuo A."/>
            <person name="LaButti K."/>
            <person name="Lipzen A."/>
            <person name="Andreopoulos W."/>
            <person name="Pangilinan J."/>
            <person name="Riley R."/>
            <person name="Hundley H."/>
            <person name="Na H."/>
            <person name="Barry K."/>
            <person name="Grigoriev I.V."/>
            <person name="Stajich J.E."/>
            <person name="Kennedy P.G."/>
        </authorList>
    </citation>
    <scope>NUCLEOTIDE SEQUENCE</scope>
    <source>
        <strain evidence="14">S12</strain>
    </source>
</reference>
<dbReference type="SMART" id="SM00246">
    <property type="entry name" value="WH2"/>
    <property type="match status" value="1"/>
</dbReference>
<dbReference type="PANTHER" id="PTHR46006:SF6">
    <property type="entry name" value="INTERSECTIN-2 ISOFORM X1"/>
    <property type="match status" value="1"/>
</dbReference>
<dbReference type="Gene3D" id="1.10.238.10">
    <property type="entry name" value="EF-hand"/>
    <property type="match status" value="1"/>
</dbReference>
<dbReference type="PROSITE" id="PS00741">
    <property type="entry name" value="DH_1"/>
    <property type="match status" value="1"/>
</dbReference>
<evidence type="ECO:0000256" key="1">
    <source>
        <dbReference type="ARBA" id="ARBA00004496"/>
    </source>
</evidence>
<feature type="domain" description="SH3" evidence="8">
    <location>
        <begin position="1266"/>
        <end position="1325"/>
    </location>
</feature>
<feature type="compositionally biased region" description="Basic and acidic residues" evidence="7">
    <location>
        <begin position="505"/>
        <end position="535"/>
    </location>
</feature>
<feature type="compositionally biased region" description="Pro residues" evidence="7">
    <location>
        <begin position="708"/>
        <end position="726"/>
    </location>
</feature>
<dbReference type="Proteomes" id="UP000719766">
    <property type="component" value="Unassembled WGS sequence"/>
</dbReference>
<dbReference type="GO" id="GO:0003779">
    <property type="term" value="F:actin binding"/>
    <property type="evidence" value="ECO:0007669"/>
    <property type="project" value="InterPro"/>
</dbReference>
<dbReference type="InterPro" id="IPR036028">
    <property type="entry name" value="SH3-like_dom_sf"/>
</dbReference>
<dbReference type="SUPFAM" id="SSF47473">
    <property type="entry name" value="EF-hand"/>
    <property type="match status" value="1"/>
</dbReference>
<keyword evidence="5" id="KW-0963">Cytoplasm</keyword>
<dbReference type="InterPro" id="IPR011992">
    <property type="entry name" value="EF-hand-dom_pair"/>
</dbReference>
<feature type="compositionally biased region" description="Low complexity" evidence="7">
    <location>
        <begin position="749"/>
        <end position="760"/>
    </location>
</feature>
<keyword evidence="15" id="KW-1185">Reference proteome</keyword>
<dbReference type="SMART" id="SM00233">
    <property type="entry name" value="PH"/>
    <property type="match status" value="1"/>
</dbReference>
<dbReference type="SMART" id="SM00054">
    <property type="entry name" value="EFh"/>
    <property type="match status" value="2"/>
</dbReference>
<dbReference type="Gene3D" id="1.20.900.10">
    <property type="entry name" value="Dbl homology (DH) domain"/>
    <property type="match status" value="1"/>
</dbReference>
<evidence type="ECO:0000259" key="10">
    <source>
        <dbReference type="PROSITE" id="PS50010"/>
    </source>
</evidence>
<dbReference type="SMART" id="SM00325">
    <property type="entry name" value="RhoGEF"/>
    <property type="match status" value="1"/>
</dbReference>